<comment type="subcellular location">
    <subcellularLocation>
        <location evidence="1">Nucleus</location>
    </subcellularLocation>
</comment>
<organism evidence="6 7">
    <name type="scientific">Trematosphaeria pertusa</name>
    <dbReference type="NCBI Taxonomy" id="390896"/>
    <lineage>
        <taxon>Eukaryota</taxon>
        <taxon>Fungi</taxon>
        <taxon>Dikarya</taxon>
        <taxon>Ascomycota</taxon>
        <taxon>Pezizomycotina</taxon>
        <taxon>Dothideomycetes</taxon>
        <taxon>Pleosporomycetidae</taxon>
        <taxon>Pleosporales</taxon>
        <taxon>Massarineae</taxon>
        <taxon>Trematosphaeriaceae</taxon>
        <taxon>Trematosphaeria</taxon>
    </lineage>
</organism>
<dbReference type="SUPFAM" id="SSF57701">
    <property type="entry name" value="Zn2/Cys6 DNA-binding domain"/>
    <property type="match status" value="1"/>
</dbReference>
<keyword evidence="7" id="KW-1185">Reference proteome</keyword>
<dbReference type="SMART" id="SM00906">
    <property type="entry name" value="Fungal_trans"/>
    <property type="match status" value="1"/>
</dbReference>
<accession>A0A6A6J0S9</accession>
<feature type="domain" description="Zn(2)-C6 fungal-type" evidence="5">
    <location>
        <begin position="15"/>
        <end position="46"/>
    </location>
</feature>
<dbReference type="GO" id="GO:0006351">
    <property type="term" value="P:DNA-templated transcription"/>
    <property type="evidence" value="ECO:0007669"/>
    <property type="project" value="InterPro"/>
</dbReference>
<evidence type="ECO:0000259" key="5">
    <source>
        <dbReference type="PROSITE" id="PS50048"/>
    </source>
</evidence>
<gene>
    <name evidence="6" type="ORF">BU26DRAFT_14554</name>
</gene>
<name>A0A6A6J0S9_9PLEO</name>
<dbReference type="Gene3D" id="4.10.240.10">
    <property type="entry name" value="Zn(2)-C6 fungal-type DNA-binding domain"/>
    <property type="match status" value="1"/>
</dbReference>
<reference evidence="6" key="1">
    <citation type="journal article" date="2020" name="Stud. Mycol.">
        <title>101 Dothideomycetes genomes: a test case for predicting lifestyles and emergence of pathogens.</title>
        <authorList>
            <person name="Haridas S."/>
            <person name="Albert R."/>
            <person name="Binder M."/>
            <person name="Bloem J."/>
            <person name="Labutti K."/>
            <person name="Salamov A."/>
            <person name="Andreopoulos B."/>
            <person name="Baker S."/>
            <person name="Barry K."/>
            <person name="Bills G."/>
            <person name="Bluhm B."/>
            <person name="Cannon C."/>
            <person name="Castanera R."/>
            <person name="Culley D."/>
            <person name="Daum C."/>
            <person name="Ezra D."/>
            <person name="Gonzalez J."/>
            <person name="Henrissat B."/>
            <person name="Kuo A."/>
            <person name="Liang C."/>
            <person name="Lipzen A."/>
            <person name="Lutzoni F."/>
            <person name="Magnuson J."/>
            <person name="Mondo S."/>
            <person name="Nolan M."/>
            <person name="Ohm R."/>
            <person name="Pangilinan J."/>
            <person name="Park H.-J."/>
            <person name="Ramirez L."/>
            <person name="Alfaro M."/>
            <person name="Sun H."/>
            <person name="Tritt A."/>
            <person name="Yoshinaga Y."/>
            <person name="Zwiers L.-H."/>
            <person name="Turgeon B."/>
            <person name="Goodwin S."/>
            <person name="Spatafora J."/>
            <person name="Crous P."/>
            <person name="Grigoriev I."/>
        </authorList>
    </citation>
    <scope>NUCLEOTIDE SEQUENCE</scope>
    <source>
        <strain evidence="6">CBS 122368</strain>
    </source>
</reference>
<evidence type="ECO:0000256" key="2">
    <source>
        <dbReference type="ARBA" id="ARBA00022723"/>
    </source>
</evidence>
<protein>
    <recommendedName>
        <fullName evidence="5">Zn(2)-C6 fungal-type domain-containing protein</fullName>
    </recommendedName>
</protein>
<sequence length="661" mass="74964">MATMQAAKESRSTTSCTECQRRKQKCSREWPCNHCQARKVPHLCQFGQKKASPPDSAREKSSELRGQKRSLPESTEATAASQENTQQAEEEPEDGLRMWGYMPGHVHYNLTCAGAESLCPKEAEDADKSNEVDKVLPAIPPRSITDAIVNHFLTVVNYRYNAIYAPTFTDHYVQWWSDRANGKRLSPEFTCLLLRICAYAVQYLTSPLRKMMEFELACNSQALTERFSNAAEQLSTTFSPSTSCIERVQEQFLKGVWLKSESRIVESWHALGCTIREAQELGIDKDLGTEGLTEFEIEIRRRLWTLLFVWDWQMSAWLGRPHLIDQKDLSFVFPNLRLDQCPTQPNLLSPFAHIALQAHLARRVVPLMGDIQVISQLSAEQVIAVQEECQTFIEDLPPVFKMDDPDLSLDIEHPYYVFQRFQLHAVIYMTMLDFLKPYLSRDPKNPKTPYDEELRKTGVELGLKLLEVARLVFDHEFPINAKFHMVVFCIFDTATILCSAIIHDTEHVLPHRDRVMDAVESALDMLHQLSLTTKIGASSYHFLFKLVQAAPVLSRYSPIRKRQRRETSISPPDPTTPAVAQAAPAYIVPQAEPSTKVATTAMDPVPIMPTTDDLSFDLDQFLAQNPFGGSSSAALDMGGMEVIWDWEELNLDQFGHPDPPA</sequence>
<dbReference type="PANTHER" id="PTHR31001">
    <property type="entry name" value="UNCHARACTERIZED TRANSCRIPTIONAL REGULATORY PROTEIN"/>
    <property type="match status" value="1"/>
</dbReference>
<evidence type="ECO:0000313" key="7">
    <source>
        <dbReference type="Proteomes" id="UP000800094"/>
    </source>
</evidence>
<dbReference type="CDD" id="cd00067">
    <property type="entry name" value="GAL4"/>
    <property type="match status" value="1"/>
</dbReference>
<dbReference type="AlphaFoldDB" id="A0A6A6J0S9"/>
<proteinExistence type="predicted"/>
<dbReference type="EMBL" id="ML987189">
    <property type="protein sequence ID" value="KAF2256118.1"/>
    <property type="molecule type" value="Genomic_DNA"/>
</dbReference>
<feature type="compositionally biased region" description="Polar residues" evidence="4">
    <location>
        <begin position="72"/>
        <end position="87"/>
    </location>
</feature>
<dbReference type="PANTHER" id="PTHR31001:SF84">
    <property type="entry name" value="FUNGAL SPECIFIC TRANSCRIPTION FACTOR"/>
    <property type="match status" value="1"/>
</dbReference>
<dbReference type="GeneID" id="54573225"/>
<evidence type="ECO:0000256" key="1">
    <source>
        <dbReference type="ARBA" id="ARBA00004123"/>
    </source>
</evidence>
<evidence type="ECO:0000256" key="4">
    <source>
        <dbReference type="SAM" id="MobiDB-lite"/>
    </source>
</evidence>
<feature type="region of interest" description="Disordered" evidence="4">
    <location>
        <begin position="1"/>
        <end position="29"/>
    </location>
</feature>
<feature type="compositionally biased region" description="Basic and acidic residues" evidence="4">
    <location>
        <begin position="56"/>
        <end position="66"/>
    </location>
</feature>
<dbReference type="GO" id="GO:0005634">
    <property type="term" value="C:nucleus"/>
    <property type="evidence" value="ECO:0007669"/>
    <property type="project" value="UniProtKB-SubCell"/>
</dbReference>
<dbReference type="InterPro" id="IPR007219">
    <property type="entry name" value="XnlR_reg_dom"/>
</dbReference>
<dbReference type="InterPro" id="IPR001138">
    <property type="entry name" value="Zn2Cys6_DnaBD"/>
</dbReference>
<dbReference type="Proteomes" id="UP000800094">
    <property type="component" value="Unassembled WGS sequence"/>
</dbReference>
<evidence type="ECO:0000256" key="3">
    <source>
        <dbReference type="ARBA" id="ARBA00023242"/>
    </source>
</evidence>
<dbReference type="GO" id="GO:0003677">
    <property type="term" value="F:DNA binding"/>
    <property type="evidence" value="ECO:0007669"/>
    <property type="project" value="InterPro"/>
</dbReference>
<dbReference type="InterPro" id="IPR050613">
    <property type="entry name" value="Sec_Metabolite_Reg"/>
</dbReference>
<dbReference type="SMART" id="SM00066">
    <property type="entry name" value="GAL4"/>
    <property type="match status" value="1"/>
</dbReference>
<evidence type="ECO:0000313" key="6">
    <source>
        <dbReference type="EMBL" id="KAF2256118.1"/>
    </source>
</evidence>
<dbReference type="GO" id="GO:0008270">
    <property type="term" value="F:zinc ion binding"/>
    <property type="evidence" value="ECO:0007669"/>
    <property type="project" value="InterPro"/>
</dbReference>
<dbReference type="OrthoDB" id="5344325at2759"/>
<dbReference type="InterPro" id="IPR036864">
    <property type="entry name" value="Zn2-C6_fun-type_DNA-bd_sf"/>
</dbReference>
<dbReference type="GO" id="GO:0000981">
    <property type="term" value="F:DNA-binding transcription factor activity, RNA polymerase II-specific"/>
    <property type="evidence" value="ECO:0007669"/>
    <property type="project" value="InterPro"/>
</dbReference>
<dbReference type="CDD" id="cd12148">
    <property type="entry name" value="fungal_TF_MHR"/>
    <property type="match status" value="1"/>
</dbReference>
<keyword evidence="3" id="KW-0539">Nucleus</keyword>
<dbReference type="Pfam" id="PF04082">
    <property type="entry name" value="Fungal_trans"/>
    <property type="match status" value="1"/>
</dbReference>
<keyword evidence="2" id="KW-0479">Metal-binding</keyword>
<dbReference type="PROSITE" id="PS50048">
    <property type="entry name" value="ZN2_CY6_FUNGAL_2"/>
    <property type="match status" value="1"/>
</dbReference>
<feature type="region of interest" description="Disordered" evidence="4">
    <location>
        <begin position="46"/>
        <end position="92"/>
    </location>
</feature>
<dbReference type="RefSeq" id="XP_033691122.1">
    <property type="nucleotide sequence ID" value="XM_033819895.1"/>
</dbReference>